<dbReference type="Proteomes" id="UP000186609">
    <property type="component" value="Chromosome"/>
</dbReference>
<dbReference type="PROSITE" id="PS50949">
    <property type="entry name" value="HTH_GNTR"/>
    <property type="match status" value="1"/>
</dbReference>
<evidence type="ECO:0000313" key="7">
    <source>
        <dbReference type="Proteomes" id="UP000186609"/>
    </source>
</evidence>
<dbReference type="InterPro" id="IPR011711">
    <property type="entry name" value="GntR_C"/>
</dbReference>
<dbReference type="KEGG" id="rhy:RD110_26620"/>
<evidence type="ECO:0000259" key="5">
    <source>
        <dbReference type="PROSITE" id="PS50949"/>
    </source>
</evidence>
<dbReference type="SMART" id="SM00895">
    <property type="entry name" value="FCD"/>
    <property type="match status" value="1"/>
</dbReference>
<sequence>MPSGASSQRARAYQGFTQQILSGSIRPGQFVSQRELMTLLDMPLGAVREMIPRLEAGGLVKTVPQRGLQIAHVDLKLIRNAFQLRAMIEREAVRLFVRSVSATELDEIEAAHHDILNRARRAGVDRPDADLLDDAQSVDWGLHDRMVDAMGNEILSEIYRVNSLRVRLITLEQTVITPARLIPAMEEHLVFISALKRRDEAAAIAGLEEHMESARSRVLSTSPDVLRSDWPAATAAPAAPRKTTPSNTTRRHP</sequence>
<feature type="compositionally biased region" description="Low complexity" evidence="4">
    <location>
        <begin position="231"/>
        <end position="245"/>
    </location>
</feature>
<dbReference type="InterPro" id="IPR036388">
    <property type="entry name" value="WH-like_DNA-bd_sf"/>
</dbReference>
<dbReference type="PANTHER" id="PTHR43537">
    <property type="entry name" value="TRANSCRIPTIONAL REGULATOR, GNTR FAMILY"/>
    <property type="match status" value="1"/>
</dbReference>
<dbReference type="Pfam" id="PF00392">
    <property type="entry name" value="GntR"/>
    <property type="match status" value="1"/>
</dbReference>
<dbReference type="InterPro" id="IPR000524">
    <property type="entry name" value="Tscrpt_reg_HTH_GntR"/>
</dbReference>
<evidence type="ECO:0000256" key="3">
    <source>
        <dbReference type="ARBA" id="ARBA00023163"/>
    </source>
</evidence>
<evidence type="ECO:0000256" key="2">
    <source>
        <dbReference type="ARBA" id="ARBA00023125"/>
    </source>
</evidence>
<organism evidence="6 7">
    <name type="scientific">Rhodoferax koreensis</name>
    <dbReference type="NCBI Taxonomy" id="1842727"/>
    <lineage>
        <taxon>Bacteria</taxon>
        <taxon>Pseudomonadati</taxon>
        <taxon>Pseudomonadota</taxon>
        <taxon>Betaproteobacteria</taxon>
        <taxon>Burkholderiales</taxon>
        <taxon>Comamonadaceae</taxon>
        <taxon>Rhodoferax</taxon>
    </lineage>
</organism>
<dbReference type="EMBL" id="CP019236">
    <property type="protein sequence ID" value="APW40993.1"/>
    <property type="molecule type" value="Genomic_DNA"/>
</dbReference>
<evidence type="ECO:0000256" key="4">
    <source>
        <dbReference type="SAM" id="MobiDB-lite"/>
    </source>
</evidence>
<evidence type="ECO:0000256" key="1">
    <source>
        <dbReference type="ARBA" id="ARBA00023015"/>
    </source>
</evidence>
<dbReference type="AlphaFoldDB" id="A0A1P8K4Q7"/>
<evidence type="ECO:0000313" key="6">
    <source>
        <dbReference type="EMBL" id="APW40993.1"/>
    </source>
</evidence>
<reference evidence="6 7" key="1">
    <citation type="submission" date="2017-01" db="EMBL/GenBank/DDBJ databases">
        <authorList>
            <person name="Mah S.A."/>
            <person name="Swanson W.J."/>
            <person name="Moy G.W."/>
            <person name="Vacquier V.D."/>
        </authorList>
    </citation>
    <scope>NUCLEOTIDE SEQUENCE [LARGE SCALE GENOMIC DNA]</scope>
    <source>
        <strain evidence="6 7">DCY110</strain>
    </source>
</reference>
<dbReference type="Gene3D" id="1.10.10.10">
    <property type="entry name" value="Winged helix-like DNA-binding domain superfamily/Winged helix DNA-binding domain"/>
    <property type="match status" value="1"/>
</dbReference>
<keyword evidence="2" id="KW-0238">DNA-binding</keyword>
<keyword evidence="1" id="KW-0805">Transcription regulation</keyword>
<dbReference type="InterPro" id="IPR036390">
    <property type="entry name" value="WH_DNA-bd_sf"/>
</dbReference>
<dbReference type="PANTHER" id="PTHR43537:SF5">
    <property type="entry name" value="UXU OPERON TRANSCRIPTIONAL REGULATOR"/>
    <property type="match status" value="1"/>
</dbReference>
<dbReference type="GO" id="GO:0003677">
    <property type="term" value="F:DNA binding"/>
    <property type="evidence" value="ECO:0007669"/>
    <property type="project" value="UniProtKB-KW"/>
</dbReference>
<feature type="region of interest" description="Disordered" evidence="4">
    <location>
        <begin position="228"/>
        <end position="253"/>
    </location>
</feature>
<keyword evidence="3" id="KW-0804">Transcription</keyword>
<dbReference type="InterPro" id="IPR008920">
    <property type="entry name" value="TF_FadR/GntR_C"/>
</dbReference>
<gene>
    <name evidence="6" type="ORF">RD110_26620</name>
</gene>
<dbReference type="SUPFAM" id="SSF46785">
    <property type="entry name" value="Winged helix' DNA-binding domain"/>
    <property type="match status" value="1"/>
</dbReference>
<dbReference type="GO" id="GO:0003700">
    <property type="term" value="F:DNA-binding transcription factor activity"/>
    <property type="evidence" value="ECO:0007669"/>
    <property type="project" value="InterPro"/>
</dbReference>
<name>A0A1P8K4Q7_9BURK</name>
<accession>A0A1P8K4Q7</accession>
<protein>
    <submittedName>
        <fullName evidence="6">GntR family transcriptional regulator</fullName>
    </submittedName>
</protein>
<keyword evidence="7" id="KW-1185">Reference proteome</keyword>
<feature type="domain" description="HTH gntR-type" evidence="5">
    <location>
        <begin position="6"/>
        <end position="73"/>
    </location>
</feature>
<dbReference type="SUPFAM" id="SSF48008">
    <property type="entry name" value="GntR ligand-binding domain-like"/>
    <property type="match status" value="1"/>
</dbReference>
<dbReference type="STRING" id="1842727.RD110_26620"/>
<dbReference type="Pfam" id="PF07729">
    <property type="entry name" value="FCD"/>
    <property type="match status" value="1"/>
</dbReference>
<proteinExistence type="predicted"/>
<dbReference type="Gene3D" id="1.20.120.530">
    <property type="entry name" value="GntR ligand-binding domain-like"/>
    <property type="match status" value="1"/>
</dbReference>